<dbReference type="InterPro" id="IPR027417">
    <property type="entry name" value="P-loop_NTPase"/>
</dbReference>
<dbReference type="SUPFAM" id="SSF52540">
    <property type="entry name" value="P-loop containing nucleoside triphosphate hydrolases"/>
    <property type="match status" value="1"/>
</dbReference>
<dbReference type="EMBL" id="PTIY01000002">
    <property type="protein sequence ID" value="PPK73196.1"/>
    <property type="molecule type" value="Genomic_DNA"/>
</dbReference>
<dbReference type="RefSeq" id="WP_104422456.1">
    <property type="nucleotide sequence ID" value="NZ_PTIY01000002.1"/>
</dbReference>
<keyword evidence="1" id="KW-0547">Nucleotide-binding</keyword>
<dbReference type="InterPro" id="IPR005654">
    <property type="entry name" value="ATPase_AFG1-like"/>
</dbReference>
<dbReference type="PANTHER" id="PTHR12169:SF6">
    <property type="entry name" value="AFG1-LIKE ATPASE"/>
    <property type="match status" value="1"/>
</dbReference>
<dbReference type="AlphaFoldDB" id="A0A2S6H720"/>
<organism evidence="3 4">
    <name type="scientific">Methylobacter tundripaludum</name>
    <dbReference type="NCBI Taxonomy" id="173365"/>
    <lineage>
        <taxon>Bacteria</taxon>
        <taxon>Pseudomonadati</taxon>
        <taxon>Pseudomonadota</taxon>
        <taxon>Gammaproteobacteria</taxon>
        <taxon>Methylococcales</taxon>
        <taxon>Methylococcaceae</taxon>
        <taxon>Methylobacter</taxon>
    </lineage>
</organism>
<comment type="caution">
    <text evidence="3">The sequence shown here is derived from an EMBL/GenBank/DDBJ whole genome shotgun (WGS) entry which is preliminary data.</text>
</comment>
<keyword evidence="3" id="KW-0132">Cell division</keyword>
<dbReference type="GO" id="GO:0016887">
    <property type="term" value="F:ATP hydrolysis activity"/>
    <property type="evidence" value="ECO:0007669"/>
    <property type="project" value="InterPro"/>
</dbReference>
<dbReference type="OrthoDB" id="9774491at2"/>
<name>A0A2S6H720_9GAMM</name>
<keyword evidence="2" id="KW-0067">ATP-binding</keyword>
<keyword evidence="3" id="KW-0131">Cell cycle</keyword>
<keyword evidence="4" id="KW-1185">Reference proteome</keyword>
<proteinExistence type="predicted"/>
<dbReference type="GO" id="GO:0005524">
    <property type="term" value="F:ATP binding"/>
    <property type="evidence" value="ECO:0007669"/>
    <property type="project" value="UniProtKB-KW"/>
</dbReference>
<dbReference type="PANTHER" id="PTHR12169">
    <property type="entry name" value="ATPASE N2B"/>
    <property type="match status" value="1"/>
</dbReference>
<evidence type="ECO:0000256" key="2">
    <source>
        <dbReference type="ARBA" id="ARBA00022840"/>
    </source>
</evidence>
<gene>
    <name evidence="3" type="ORF">B0F88_102175</name>
</gene>
<sequence length="384" mass="43980">MLKKLFHQTPAEQSKNQSGLLEKQYNALVTQGHIQHEPAQITALQHLQTLLDNLSAAVEYNQKSSLHKLLLPPPANYKSLYIFGNVGRGKSMLMDLFFETCPISQKRRVHFHAFMLEVHAFIHQWRKQHNTDAISALAKHIRESELLLCFDEFHVSDITDAMLLVRLFRRLFELGIVVVITSNCHPNELYHDGLQRELFLPFVGLLQEKAKVIELVADQDYRLSHLHALKTTYYYPLDEQAAKFVRQSYNELTHFAPLKPGVVEVLGRKVMLSAVYGNVALTSFDELCMHALGPADYLEIGNRFDIVILADIPKLTIEKCNEAKRFVTLIDALYEHKVKLICTAEVPAQELYTSGEGSFEFERTVSRLIDMQSESYLCIEHASR</sequence>
<reference evidence="3 4" key="1">
    <citation type="submission" date="2018-02" db="EMBL/GenBank/DDBJ databases">
        <title>Subsurface microbial communities from deep shales in Ohio and West Virginia, USA.</title>
        <authorList>
            <person name="Wrighton K."/>
        </authorList>
    </citation>
    <scope>NUCLEOTIDE SEQUENCE [LARGE SCALE GENOMIC DNA]</scope>
    <source>
        <strain evidence="3 4">OWC-G53F</strain>
    </source>
</reference>
<accession>A0A2S6H720</accession>
<dbReference type="Gene3D" id="3.40.50.300">
    <property type="entry name" value="P-loop containing nucleotide triphosphate hydrolases"/>
    <property type="match status" value="1"/>
</dbReference>
<dbReference type="GO" id="GO:0051301">
    <property type="term" value="P:cell division"/>
    <property type="evidence" value="ECO:0007669"/>
    <property type="project" value="UniProtKB-KW"/>
</dbReference>
<evidence type="ECO:0000256" key="1">
    <source>
        <dbReference type="ARBA" id="ARBA00022741"/>
    </source>
</evidence>
<protein>
    <submittedName>
        <fullName evidence="3">Cell division protein ZapE</fullName>
    </submittedName>
</protein>
<dbReference type="GO" id="GO:0005737">
    <property type="term" value="C:cytoplasm"/>
    <property type="evidence" value="ECO:0007669"/>
    <property type="project" value="TreeGrafter"/>
</dbReference>
<dbReference type="Pfam" id="PF03969">
    <property type="entry name" value="AFG1_ATPase"/>
    <property type="match status" value="1"/>
</dbReference>
<evidence type="ECO:0000313" key="4">
    <source>
        <dbReference type="Proteomes" id="UP000238071"/>
    </source>
</evidence>
<dbReference type="Proteomes" id="UP000238071">
    <property type="component" value="Unassembled WGS sequence"/>
</dbReference>
<dbReference type="NCBIfam" id="NF040713">
    <property type="entry name" value="ZapE"/>
    <property type="match status" value="1"/>
</dbReference>
<evidence type="ECO:0000313" key="3">
    <source>
        <dbReference type="EMBL" id="PPK73196.1"/>
    </source>
</evidence>